<name>Q027K4_SOLUE</name>
<dbReference type="InterPro" id="IPR011042">
    <property type="entry name" value="6-blade_b-propeller_TolB-like"/>
</dbReference>
<proteinExistence type="predicted"/>
<evidence type="ECO:0000313" key="2">
    <source>
        <dbReference type="EMBL" id="ABJ82803.1"/>
    </source>
</evidence>
<protein>
    <recommendedName>
        <fullName evidence="3">IPT/TIG domain-containing protein</fullName>
    </recommendedName>
</protein>
<gene>
    <name evidence="2" type="ordered locus">Acid_1813</name>
</gene>
<dbReference type="AlphaFoldDB" id="Q027K4"/>
<dbReference type="Gene3D" id="2.120.10.30">
    <property type="entry name" value="TolB, C-terminal domain"/>
    <property type="match status" value="1"/>
</dbReference>
<dbReference type="NCBIfam" id="TIGR03437">
    <property type="entry name" value="Soli_cterm"/>
    <property type="match status" value="1"/>
</dbReference>
<accession>Q027K4</accession>
<evidence type="ECO:0000256" key="1">
    <source>
        <dbReference type="SAM" id="SignalP"/>
    </source>
</evidence>
<dbReference type="HOGENOM" id="CLU_488242_0_0_0"/>
<dbReference type="InterPro" id="IPR017803">
    <property type="entry name" value="CHP03437_C"/>
</dbReference>
<dbReference type="EMBL" id="CP000473">
    <property type="protein sequence ID" value="ABJ82803.1"/>
    <property type="molecule type" value="Genomic_DNA"/>
</dbReference>
<dbReference type="OrthoDB" id="129402at2"/>
<dbReference type="STRING" id="234267.Acid_1813"/>
<feature type="chain" id="PRO_5004163893" description="IPT/TIG domain-containing protein" evidence="1">
    <location>
        <begin position="17"/>
        <end position="558"/>
    </location>
</feature>
<dbReference type="eggNOG" id="COG0823">
    <property type="taxonomic scope" value="Bacteria"/>
</dbReference>
<feature type="signal peptide" evidence="1">
    <location>
        <begin position="1"/>
        <end position="16"/>
    </location>
</feature>
<keyword evidence="1" id="KW-0732">Signal</keyword>
<dbReference type="InParanoid" id="Q027K4"/>
<sequence precursor="true">MRILPAVLLAVSAAAAQTGIFDLSTSGDGSIAFFSTALTPKGAVASAQAVLPPTLRIYRADSAGVQLYLERHRVDPPANTPMGQFSLSNYYSLGRPEASRDGSVTVVTGQCQCVGGAHCINAALFQASVGNRNYPGKGRLSGNGRYLFTYGANNTPGFYASIIDLQTGDTYDRAPDNPEHAPGAGRVVADDGTVAYMDFDLTLLTPVSVQRVPLHFPNSGGAVIDRAARMVVYVNQGSIRIYRIAEQQDALLAAVPDSDSSAPYLAADGSRVMFLSGHPGALQLYTVNTDGSQLQRVTHEPSGVTQGAMSDDGKAAWYFAGDARLYRMNLDTGEAHLRMAAPPQIGDPFPIAPGSTYALSGTGFSDPVFTAGYPLPRSLGGVSVSVNGVLAALYTVAPQQILFQAPWDTVTPATLEVHAASTSPFEPKLQFQTTAAPSLPAILLAIHEDWSGLVTATEPARSGEILHLYGTGFGPVDSQQLDGVPAPADPPAHTQLPVTCSDTATSQAIPVLFAGLAPNLVGYYQLDLQLFHFYDGVTRLTLECDTSGHKITVTIPAV</sequence>
<evidence type="ECO:0008006" key="3">
    <source>
        <dbReference type="Google" id="ProtNLM"/>
    </source>
</evidence>
<reference evidence="2" key="1">
    <citation type="submission" date="2006-10" db="EMBL/GenBank/DDBJ databases">
        <title>Complete sequence of Solibacter usitatus Ellin6076.</title>
        <authorList>
            <consortium name="US DOE Joint Genome Institute"/>
            <person name="Copeland A."/>
            <person name="Lucas S."/>
            <person name="Lapidus A."/>
            <person name="Barry K."/>
            <person name="Detter J.C."/>
            <person name="Glavina del Rio T."/>
            <person name="Hammon N."/>
            <person name="Israni S."/>
            <person name="Dalin E."/>
            <person name="Tice H."/>
            <person name="Pitluck S."/>
            <person name="Thompson L.S."/>
            <person name="Brettin T."/>
            <person name="Bruce D."/>
            <person name="Han C."/>
            <person name="Tapia R."/>
            <person name="Gilna P."/>
            <person name="Schmutz J."/>
            <person name="Larimer F."/>
            <person name="Land M."/>
            <person name="Hauser L."/>
            <person name="Kyrpides N."/>
            <person name="Mikhailova N."/>
            <person name="Janssen P.H."/>
            <person name="Kuske C.R."/>
            <person name="Richardson P."/>
        </authorList>
    </citation>
    <scope>NUCLEOTIDE SEQUENCE</scope>
    <source>
        <strain evidence="2">Ellin6076</strain>
    </source>
</reference>
<organism evidence="2">
    <name type="scientific">Solibacter usitatus (strain Ellin6076)</name>
    <dbReference type="NCBI Taxonomy" id="234267"/>
    <lineage>
        <taxon>Bacteria</taxon>
        <taxon>Pseudomonadati</taxon>
        <taxon>Acidobacteriota</taxon>
        <taxon>Terriglobia</taxon>
        <taxon>Bryobacterales</taxon>
        <taxon>Solibacteraceae</taxon>
        <taxon>Candidatus Solibacter</taxon>
    </lineage>
</organism>
<dbReference type="KEGG" id="sus:Acid_1813"/>
<dbReference type="SUPFAM" id="SSF82171">
    <property type="entry name" value="DPP6 N-terminal domain-like"/>
    <property type="match status" value="1"/>
</dbReference>